<dbReference type="EMBL" id="JAAHFQ010000178">
    <property type="protein sequence ID" value="NER28158.1"/>
    <property type="molecule type" value="Genomic_DNA"/>
</dbReference>
<dbReference type="AlphaFoldDB" id="A0A6B3NFW1"/>
<proteinExistence type="predicted"/>
<organism evidence="2">
    <name type="scientific">Symploca sp. SIO1C4</name>
    <dbReference type="NCBI Taxonomy" id="2607765"/>
    <lineage>
        <taxon>Bacteria</taxon>
        <taxon>Bacillati</taxon>
        <taxon>Cyanobacteriota</taxon>
        <taxon>Cyanophyceae</taxon>
        <taxon>Coleofasciculales</taxon>
        <taxon>Coleofasciculaceae</taxon>
        <taxon>Symploca</taxon>
    </lineage>
</organism>
<dbReference type="PANTHER" id="PTHR37309:SF1">
    <property type="entry name" value="SLR0284 PROTEIN"/>
    <property type="match status" value="1"/>
</dbReference>
<sequence length="115" mass="11826">MLTFFLTWLVAAVSLAITAKIVPGLAIASWSVALVGAVILGLVNAVVKPILTILTLPITILSLGLFLLVINAIALSLAGYLTPGFTVSGFWPAFFGAIILSVVSGILGTFIGEEA</sequence>
<dbReference type="PANTHER" id="PTHR37309">
    <property type="entry name" value="SLR0284 PROTEIN"/>
    <property type="match status" value="1"/>
</dbReference>
<keyword evidence="1" id="KW-1133">Transmembrane helix</keyword>
<reference evidence="2" key="1">
    <citation type="submission" date="2019-11" db="EMBL/GenBank/DDBJ databases">
        <title>Genomic insights into an expanded diversity of filamentous marine cyanobacteria reveals the extraordinary biosynthetic potential of Moorea and Okeania.</title>
        <authorList>
            <person name="Ferreira Leao T."/>
            <person name="Wang M."/>
            <person name="Moss N."/>
            <person name="Da Silva R."/>
            <person name="Sanders J."/>
            <person name="Nurk S."/>
            <person name="Gurevich A."/>
            <person name="Humphrey G."/>
            <person name="Reher R."/>
            <person name="Zhu Q."/>
            <person name="Belda-Ferre P."/>
            <person name="Glukhov E."/>
            <person name="Rex R."/>
            <person name="Dorrestein P.C."/>
            <person name="Knight R."/>
            <person name="Pevzner P."/>
            <person name="Gerwick W.H."/>
            <person name="Gerwick L."/>
        </authorList>
    </citation>
    <scope>NUCLEOTIDE SEQUENCE</scope>
    <source>
        <strain evidence="2">SIO1C4</strain>
    </source>
</reference>
<protein>
    <submittedName>
        <fullName evidence="2">Phage holin family protein</fullName>
    </submittedName>
</protein>
<feature type="transmembrane region" description="Helical" evidence="1">
    <location>
        <begin position="54"/>
        <end position="78"/>
    </location>
</feature>
<accession>A0A6B3NFW1</accession>
<comment type="caution">
    <text evidence="2">The sequence shown here is derived from an EMBL/GenBank/DDBJ whole genome shotgun (WGS) entry which is preliminary data.</text>
</comment>
<feature type="transmembrane region" description="Helical" evidence="1">
    <location>
        <begin position="90"/>
        <end position="111"/>
    </location>
</feature>
<evidence type="ECO:0000256" key="1">
    <source>
        <dbReference type="SAM" id="Phobius"/>
    </source>
</evidence>
<feature type="transmembrane region" description="Helical" evidence="1">
    <location>
        <begin position="28"/>
        <end position="47"/>
    </location>
</feature>
<keyword evidence="1" id="KW-0812">Transmembrane</keyword>
<gene>
    <name evidence="2" type="ORF">F6J89_11125</name>
</gene>
<dbReference type="Pfam" id="PF04020">
    <property type="entry name" value="Phage_holin_4_2"/>
    <property type="match status" value="1"/>
</dbReference>
<dbReference type="InterPro" id="IPR007165">
    <property type="entry name" value="Phage_holin_4_2"/>
</dbReference>
<keyword evidence="1" id="KW-0472">Membrane</keyword>
<name>A0A6B3NFW1_9CYAN</name>
<evidence type="ECO:0000313" key="2">
    <source>
        <dbReference type="EMBL" id="NER28158.1"/>
    </source>
</evidence>